<comment type="similarity">
    <text evidence="1">Belongs to the PACS family.</text>
</comment>
<keyword evidence="2" id="KW-0597">Phosphoprotein</keyword>
<proteinExistence type="evidence at transcript level"/>
<name>A0A6F9DP00_9ASCI</name>
<dbReference type="EMBL" id="LR788763">
    <property type="protein sequence ID" value="CAB3264625.1"/>
    <property type="molecule type" value="mRNA"/>
</dbReference>
<feature type="compositionally biased region" description="Basic and acidic residues" evidence="3">
    <location>
        <begin position="180"/>
        <end position="194"/>
    </location>
</feature>
<feature type="region of interest" description="Disordered" evidence="3">
    <location>
        <begin position="180"/>
        <end position="243"/>
    </location>
</feature>
<feature type="compositionally biased region" description="Acidic residues" evidence="3">
    <location>
        <begin position="197"/>
        <end position="206"/>
    </location>
</feature>
<feature type="compositionally biased region" description="Polar residues" evidence="3">
    <location>
        <begin position="440"/>
        <end position="451"/>
    </location>
</feature>
<dbReference type="GO" id="GO:0072659">
    <property type="term" value="P:protein localization to plasma membrane"/>
    <property type="evidence" value="ECO:0007669"/>
    <property type="project" value="TreeGrafter"/>
</dbReference>
<evidence type="ECO:0000256" key="3">
    <source>
        <dbReference type="SAM" id="MobiDB-lite"/>
    </source>
</evidence>
<feature type="compositionally biased region" description="Polar residues" evidence="3">
    <location>
        <begin position="398"/>
        <end position="415"/>
    </location>
</feature>
<feature type="region of interest" description="Disordered" evidence="3">
    <location>
        <begin position="697"/>
        <end position="724"/>
    </location>
</feature>
<feature type="region of interest" description="Disordered" evidence="3">
    <location>
        <begin position="327"/>
        <end position="451"/>
    </location>
</feature>
<accession>A0A6F9DP00</accession>
<feature type="domain" description="Phosphofurin acidic cluster sorting protein 1/2 N-terminal C2" evidence="5">
    <location>
        <begin position="13"/>
        <end position="173"/>
    </location>
</feature>
<feature type="compositionally biased region" description="Low complexity" evidence="3">
    <location>
        <begin position="708"/>
        <end position="724"/>
    </location>
</feature>
<dbReference type="PANTHER" id="PTHR13280:SF17">
    <property type="entry name" value="KRUEPPEL TARGET AT 95D, ISOFORM A"/>
    <property type="match status" value="1"/>
</dbReference>
<sequence>MNRGGGSSGQASIPMNFFATWEIDRSSSNCIPRICSMSICRLTVIRELDKDVQSVFIAVKMQGSKRVFRSNEIFLGSGGMTNTVLELTFSLQYPHFIKRDENRLQLLLQRRKRYKNRAMLGYKTLAVGRVGMGQIIQCPIVEESTIDMYAPSKENHDLILVAQINVLNMSSIPIDADMESDQRTKHLGTDRSPDVENYSDDEEDELTYSSDQDLGSDNPQFEPHNSKRKNRRKVRMSSSSRQQNFIKSKVAALLKKFKQVADEGLEPDMVPDTDHNPTDPVDYDFLYDEIEDFNLSDSCPEIDDNSSIVSTPKPKLRPFFDRISHSSSQTEISSLRDQPTIDQCATHNPVSGGHHDPAEEMDTETTFTTNHPPATSLSKSWDDPPVIKMLESEPKRALSSSADAPTCVSSASNSPKSRHASRDESPWNPTSSFRDKVSNKETVNSSMHSSLPETLQALEEGIPDALCIVDGADRYGSHVMNLLKQHTTYFPILVQNPLGVQSVFACIIGLLQKYMNSNSQSHKPIRVAVFGGEVFLNNVLRQYVEQLSSRPPDWQSLFTFYVLPLGPNRVARYIASIDARYASLFSDSNWRECIEKFIDNGDQTNKPSHDYACMTSRITDYLTDAGHTLSLSVAEAMLTLRQKSGDEDCTQTFLPFISDVKVGENELFTVADSDKEDFQQSSNAQTSQAPQLATVSIISPPSSPSVPAPLTSQNSSVSSSSYSSAASAPETKLGLQVDYWKERDVSKYSLKTNFKSFHVSRLPTPGESVTSSTGLALEVVTKGKKMIMRLPGKKGKEKESESKSQVVGNISRLLCSSKHQHSLLKVKIDGVEWRDIKFFQLSSHWSSHAKLFPVAVFSNGSV</sequence>
<feature type="compositionally biased region" description="Basic residues" evidence="3">
    <location>
        <begin position="226"/>
        <end position="235"/>
    </location>
</feature>
<dbReference type="PANTHER" id="PTHR13280">
    <property type="entry name" value="PHOSPHOFURIN ACIDIC CLUSTER SORTING PROTEIN"/>
    <property type="match status" value="1"/>
</dbReference>
<gene>
    <name evidence="6" type="primary">Pacs2</name>
</gene>
<dbReference type="Pfam" id="PF10254">
    <property type="entry name" value="Pacs-1"/>
    <property type="match status" value="1"/>
</dbReference>
<dbReference type="Pfam" id="PF25332">
    <property type="entry name" value="C2_PACS_N"/>
    <property type="match status" value="1"/>
</dbReference>
<dbReference type="InterPro" id="IPR019381">
    <property type="entry name" value="PACS1/2_C"/>
</dbReference>
<organism evidence="6">
    <name type="scientific">Phallusia mammillata</name>
    <dbReference type="NCBI Taxonomy" id="59560"/>
    <lineage>
        <taxon>Eukaryota</taxon>
        <taxon>Metazoa</taxon>
        <taxon>Chordata</taxon>
        <taxon>Tunicata</taxon>
        <taxon>Ascidiacea</taxon>
        <taxon>Phlebobranchia</taxon>
        <taxon>Ascidiidae</taxon>
        <taxon>Phallusia</taxon>
    </lineage>
</organism>
<evidence type="ECO:0000256" key="2">
    <source>
        <dbReference type="ARBA" id="ARBA00022553"/>
    </source>
</evidence>
<evidence type="ECO:0000259" key="4">
    <source>
        <dbReference type="Pfam" id="PF10254"/>
    </source>
</evidence>
<protein>
    <submittedName>
        <fullName evidence="6">Phosphofurin acidic cluster sorting protein 2-like</fullName>
    </submittedName>
</protein>
<reference evidence="6" key="1">
    <citation type="submission" date="2020-04" db="EMBL/GenBank/DDBJ databases">
        <authorList>
            <person name="Neveu A P."/>
        </authorList>
    </citation>
    <scope>NUCLEOTIDE SEQUENCE</scope>
    <source>
        <tissue evidence="6">Whole embryo</tissue>
    </source>
</reference>
<evidence type="ECO:0000259" key="5">
    <source>
        <dbReference type="Pfam" id="PF25332"/>
    </source>
</evidence>
<feature type="domain" description="Phosphofurin acidic cluster sorting protein 1/2 C-terminal" evidence="4">
    <location>
        <begin position="459"/>
        <end position="858"/>
    </location>
</feature>
<evidence type="ECO:0000313" key="6">
    <source>
        <dbReference type="EMBL" id="CAB3264625.1"/>
    </source>
</evidence>
<feature type="compositionally biased region" description="Polar residues" evidence="3">
    <location>
        <begin position="335"/>
        <end position="349"/>
    </location>
</feature>
<feature type="compositionally biased region" description="Polar residues" evidence="3">
    <location>
        <begin position="364"/>
        <end position="379"/>
    </location>
</feature>
<feature type="compositionally biased region" description="Polar residues" evidence="3">
    <location>
        <begin position="207"/>
        <end position="219"/>
    </location>
</feature>
<evidence type="ECO:0000256" key="1">
    <source>
        <dbReference type="ARBA" id="ARBA00008590"/>
    </source>
</evidence>
<dbReference type="InterPro" id="IPR057541">
    <property type="entry name" value="PACS1/2_N"/>
</dbReference>
<dbReference type="AlphaFoldDB" id="A0A6F9DP00"/>